<feature type="domain" description="PSP1 C-terminal" evidence="2">
    <location>
        <begin position="119"/>
        <end position="204"/>
    </location>
</feature>
<reference evidence="3" key="2">
    <citation type="journal article" date="2021" name="PeerJ">
        <title>Extensive microbial diversity within the chicken gut microbiome revealed by metagenomics and culture.</title>
        <authorList>
            <person name="Gilroy R."/>
            <person name="Ravi A."/>
            <person name="Getino M."/>
            <person name="Pursley I."/>
            <person name="Horton D.L."/>
            <person name="Alikhan N.F."/>
            <person name="Baker D."/>
            <person name="Gharbi K."/>
            <person name="Hall N."/>
            <person name="Watson M."/>
            <person name="Adriaenssens E.M."/>
            <person name="Foster-Nyarko E."/>
            <person name="Jarju S."/>
            <person name="Secka A."/>
            <person name="Antonio M."/>
            <person name="Oren A."/>
            <person name="Chaudhuri R.R."/>
            <person name="La Ragione R."/>
            <person name="Hildebrand F."/>
            <person name="Pallen M.J."/>
        </authorList>
    </citation>
    <scope>NUCLEOTIDE SEQUENCE</scope>
    <source>
        <strain evidence="3">ChiHjej13B12-12457</strain>
    </source>
</reference>
<feature type="compositionally biased region" description="Low complexity" evidence="1">
    <location>
        <begin position="378"/>
        <end position="392"/>
    </location>
</feature>
<organism evidence="3 4">
    <name type="scientific">Candidatus Coprenecus avistercoris</name>
    <dbReference type="NCBI Taxonomy" id="2840730"/>
    <lineage>
        <taxon>Bacteria</taxon>
        <taxon>Pseudomonadati</taxon>
        <taxon>Bacteroidota</taxon>
        <taxon>Bacteroidia</taxon>
        <taxon>Bacteroidales</taxon>
        <taxon>Rikenellaceae</taxon>
        <taxon>Rikenellaceae incertae sedis</taxon>
        <taxon>Candidatus Coprenecus</taxon>
    </lineage>
</organism>
<protein>
    <recommendedName>
        <fullName evidence="2">PSP1 C-terminal domain-containing protein</fullName>
    </recommendedName>
</protein>
<gene>
    <name evidence="3" type="ORF">IAC94_05640</name>
</gene>
<dbReference type="AlphaFoldDB" id="A0A9D1E1Z1"/>
<dbReference type="InterPro" id="IPR007557">
    <property type="entry name" value="PSP1_C"/>
</dbReference>
<comment type="caution">
    <text evidence="3">The sequence shown here is derived from an EMBL/GenBank/DDBJ whole genome shotgun (WGS) entry which is preliminary data.</text>
</comment>
<dbReference type="Proteomes" id="UP000886744">
    <property type="component" value="Unassembled WGS sequence"/>
</dbReference>
<dbReference type="EMBL" id="DVHI01000071">
    <property type="protein sequence ID" value="HIR62986.1"/>
    <property type="molecule type" value="Genomic_DNA"/>
</dbReference>
<evidence type="ECO:0000259" key="2">
    <source>
        <dbReference type="PROSITE" id="PS51411"/>
    </source>
</evidence>
<evidence type="ECO:0000313" key="4">
    <source>
        <dbReference type="Proteomes" id="UP000886744"/>
    </source>
</evidence>
<dbReference type="PANTHER" id="PTHR43830:SF3">
    <property type="entry name" value="PROTEIN PSP1"/>
    <property type="match status" value="1"/>
</dbReference>
<feature type="region of interest" description="Disordered" evidence="1">
    <location>
        <begin position="333"/>
        <end position="399"/>
    </location>
</feature>
<accession>A0A9D1E1Z1</accession>
<dbReference type="PROSITE" id="PS51411">
    <property type="entry name" value="PSP1_C"/>
    <property type="match status" value="1"/>
</dbReference>
<dbReference type="InterPro" id="IPR047767">
    <property type="entry name" value="PSP1-like"/>
</dbReference>
<feature type="compositionally biased region" description="Basic residues" evidence="1">
    <location>
        <begin position="366"/>
        <end position="377"/>
    </location>
</feature>
<reference evidence="3" key="1">
    <citation type="submission" date="2020-10" db="EMBL/GenBank/DDBJ databases">
        <authorList>
            <person name="Gilroy R."/>
        </authorList>
    </citation>
    <scope>NUCLEOTIDE SEQUENCE</scope>
    <source>
        <strain evidence="3">ChiHjej13B12-12457</strain>
    </source>
</reference>
<dbReference type="GO" id="GO:0005737">
    <property type="term" value="C:cytoplasm"/>
    <property type="evidence" value="ECO:0007669"/>
    <property type="project" value="TreeGrafter"/>
</dbReference>
<sequence length="399" mass="45399">MDKMEEKHIIYDCSRGCTTERTENGELLCNYHPGCCKLHDFNWLANINDPKYNNIFEVRFKNTRKGFYENTSRQLLKRGDLVVVEAATGHDVGIITLEGPVVGRQMLRNHFDMETKEIRKIYRKARPLDLEKWQEAIARENSTMIRARQIAAEMGLDMKIGDVEFQGDGTKAIFYYIADERVDFRQLIKVFAEEFRIRIEMKQIGARQEAGLIGGIGVCGRSLCCSKYITNFQSISTQSARCQDLSLNPQKLAGQCGKLKCCINYEVPVYMDAHNNTPSVNSPLEFQDGPAWLVKTDILKGIMWFSYEQGNMSKMVPLAVDEVRRIIAANRKGTKPPTLFKDSGKEDRPIDFVSSLGDDSIDRFDNKRRKKKKKKKPAPSNSKAGSAKGSNSQNNPDRQ</sequence>
<name>A0A9D1E1Z1_9BACT</name>
<evidence type="ECO:0000313" key="3">
    <source>
        <dbReference type="EMBL" id="HIR62986.1"/>
    </source>
</evidence>
<evidence type="ECO:0000256" key="1">
    <source>
        <dbReference type="SAM" id="MobiDB-lite"/>
    </source>
</evidence>
<dbReference type="NCBIfam" id="NF041131">
    <property type="entry name" value="RicT_YaaT_fam"/>
    <property type="match status" value="1"/>
</dbReference>
<dbReference type="PANTHER" id="PTHR43830">
    <property type="entry name" value="PROTEIN PSP1"/>
    <property type="match status" value="1"/>
</dbReference>
<dbReference type="Pfam" id="PF04468">
    <property type="entry name" value="PSP1"/>
    <property type="match status" value="1"/>
</dbReference>
<proteinExistence type="predicted"/>